<dbReference type="AlphaFoldDB" id="A0A9P1GZ83"/>
<keyword evidence="2" id="KW-1185">Reference proteome</keyword>
<organism evidence="1 2">
    <name type="scientific">Parascedosporium putredinis</name>
    <dbReference type="NCBI Taxonomy" id="1442378"/>
    <lineage>
        <taxon>Eukaryota</taxon>
        <taxon>Fungi</taxon>
        <taxon>Dikarya</taxon>
        <taxon>Ascomycota</taxon>
        <taxon>Pezizomycotina</taxon>
        <taxon>Sordariomycetes</taxon>
        <taxon>Hypocreomycetidae</taxon>
        <taxon>Microascales</taxon>
        <taxon>Microascaceae</taxon>
        <taxon>Parascedosporium</taxon>
    </lineage>
</organism>
<dbReference type="EMBL" id="CALLCH030000007">
    <property type="protein sequence ID" value="CAI4213047.1"/>
    <property type="molecule type" value="Genomic_DNA"/>
</dbReference>
<reference evidence="1" key="1">
    <citation type="submission" date="2022-11" db="EMBL/GenBank/DDBJ databases">
        <authorList>
            <person name="Scott C."/>
            <person name="Bruce N."/>
        </authorList>
    </citation>
    <scope>NUCLEOTIDE SEQUENCE</scope>
</reference>
<comment type="caution">
    <text evidence="1">The sequence shown here is derived from an EMBL/GenBank/DDBJ whole genome shotgun (WGS) entry which is preliminary data.</text>
</comment>
<protein>
    <submittedName>
        <fullName evidence="1">Uncharacterized protein</fullName>
    </submittedName>
</protein>
<sequence>MEFALVPWNQKCGIDSELLPVQQWASEGIQQCAKRPWIVGLLGPTPEPAAYEGQIPDYNDLDRTLGAEKLAHDAITVSDRILSETTRLLELHTGAGNDDANQPHSPRLVKRNIILGNLTRQLRREKAGAEKYLEEFKTAPDDMERSRAFTRLSCLNITFTTSYGPS</sequence>
<gene>
    <name evidence="1" type="ORF">PPNO1_LOCUS2799</name>
</gene>
<evidence type="ECO:0000313" key="2">
    <source>
        <dbReference type="Proteomes" id="UP000838763"/>
    </source>
</evidence>
<proteinExistence type="predicted"/>
<dbReference type="Proteomes" id="UP000838763">
    <property type="component" value="Unassembled WGS sequence"/>
</dbReference>
<evidence type="ECO:0000313" key="1">
    <source>
        <dbReference type="EMBL" id="CAI4213047.1"/>
    </source>
</evidence>
<name>A0A9P1GZ83_9PEZI</name>
<accession>A0A9P1GZ83</accession>